<name>A0ABU3SDQ3_9HYPH</name>
<dbReference type="EMBL" id="JAWDID010000052">
    <property type="protein sequence ID" value="MDU0342924.1"/>
    <property type="molecule type" value="Genomic_DNA"/>
</dbReference>
<accession>A0ABU3SDQ3</accession>
<feature type="transmembrane region" description="Helical" evidence="3">
    <location>
        <begin position="149"/>
        <end position="169"/>
    </location>
</feature>
<feature type="transmembrane region" description="Helical" evidence="3">
    <location>
        <begin position="124"/>
        <end position="143"/>
    </location>
</feature>
<keyword evidence="2 3" id="KW-0812">Transmembrane</keyword>
<evidence type="ECO:0000259" key="4">
    <source>
        <dbReference type="Pfam" id="PF00361"/>
    </source>
</evidence>
<reference evidence="5 6" key="1">
    <citation type="submission" date="2023-09" db="EMBL/GenBank/DDBJ databases">
        <title>Whole genome shotgun sequencing (WGS) of Bosea sp. ZW T0_25, isolated from stored onions (Allium cepa).</title>
        <authorList>
            <person name="Stoll D.A."/>
            <person name="Huch M."/>
        </authorList>
    </citation>
    <scope>NUCLEOTIDE SEQUENCE [LARGE SCALE GENOMIC DNA]</scope>
    <source>
        <strain evidence="5 6">ZW T0_25</strain>
    </source>
</reference>
<feature type="transmembrane region" description="Helical" evidence="3">
    <location>
        <begin position="285"/>
        <end position="308"/>
    </location>
</feature>
<keyword evidence="3" id="KW-1133">Transmembrane helix</keyword>
<organism evidence="5 6">
    <name type="scientific">Bosea rubneri</name>
    <dbReference type="NCBI Taxonomy" id="3075434"/>
    <lineage>
        <taxon>Bacteria</taxon>
        <taxon>Pseudomonadati</taxon>
        <taxon>Pseudomonadota</taxon>
        <taxon>Alphaproteobacteria</taxon>
        <taxon>Hyphomicrobiales</taxon>
        <taxon>Boseaceae</taxon>
        <taxon>Bosea</taxon>
    </lineage>
</organism>
<comment type="subcellular location">
    <subcellularLocation>
        <location evidence="1">Endomembrane system</location>
        <topology evidence="1">Multi-pass membrane protein</topology>
    </subcellularLocation>
    <subcellularLocation>
        <location evidence="2">Membrane</location>
        <topology evidence="2">Multi-pass membrane protein</topology>
    </subcellularLocation>
</comment>
<evidence type="ECO:0000256" key="2">
    <source>
        <dbReference type="RuleBase" id="RU000320"/>
    </source>
</evidence>
<evidence type="ECO:0000256" key="1">
    <source>
        <dbReference type="ARBA" id="ARBA00004127"/>
    </source>
</evidence>
<dbReference type="InterPro" id="IPR050616">
    <property type="entry name" value="CPA3_Na-H_Antiporter_A"/>
</dbReference>
<dbReference type="InterPro" id="IPR001750">
    <property type="entry name" value="ND/Mrp_TM"/>
</dbReference>
<feature type="domain" description="NADH:quinone oxidoreductase/Mrp antiporter transmembrane" evidence="4">
    <location>
        <begin position="146"/>
        <end position="439"/>
    </location>
</feature>
<feature type="transmembrane region" description="Helical" evidence="3">
    <location>
        <begin position="223"/>
        <end position="245"/>
    </location>
</feature>
<proteinExistence type="predicted"/>
<dbReference type="PANTHER" id="PTHR43373">
    <property type="entry name" value="NA(+)/H(+) ANTIPORTER SUBUNIT"/>
    <property type="match status" value="1"/>
</dbReference>
<dbReference type="PRINTS" id="PR01437">
    <property type="entry name" value="NUOXDRDTASE4"/>
</dbReference>
<dbReference type="RefSeq" id="WP_316020676.1">
    <property type="nucleotide sequence ID" value="NZ_JAWDID010000052.1"/>
</dbReference>
<sequence length="511" mass="52206">MTPLALAPVHVATPGGYLLVLALTLPVLGVLAILALAPRRARQVALASMAAGLAVAIAILAELLRTGDALTYVVGGWQPPLGIALRADGLSAALIAMTALVISATGLFARGMQDLSPETRDGRAATTFWALLLATWSALNAVFLGEDLFNLYVALELLTFAAVPLVCLDGRAETMAAALRYLMFALLGSLLYLLGVGLIYGAFGTLDIRILSGLGDGGPALSVALALMITGLLAKAALFPLHLWLPPAHAGAPAAASAVLSALVIKAPVFLILRLVLDIAPPEAAAFAGQLLAILGASSILFCSVMALRQARLKLMIAYSTVAQIGYLFIVFPLASGPDGMPPWETIAWTGGTLQLVSHALAKAAMFLAAGVVAEAFGHDRIADLGGFGRALPLSAAAFGLAGLSLMGIPPSGGFIAKCLLLTAAVINGHPWLAATILAGGLLAGGYVFRVINTALASSAVPPAVQRTIPRRLEMTALALAVAAVLLGFIPLEPFGLLQIGRSGLATAVAP</sequence>
<keyword evidence="3" id="KW-0472">Membrane</keyword>
<evidence type="ECO:0000313" key="5">
    <source>
        <dbReference type="EMBL" id="MDU0342924.1"/>
    </source>
</evidence>
<feature type="transmembrane region" description="Helical" evidence="3">
    <location>
        <begin position="315"/>
        <end position="336"/>
    </location>
</feature>
<feature type="transmembrane region" description="Helical" evidence="3">
    <location>
        <begin position="90"/>
        <end position="112"/>
    </location>
</feature>
<feature type="transmembrane region" description="Helical" evidence="3">
    <location>
        <begin position="356"/>
        <end position="378"/>
    </location>
</feature>
<feature type="transmembrane region" description="Helical" evidence="3">
    <location>
        <begin position="44"/>
        <end position="64"/>
    </location>
</feature>
<feature type="transmembrane region" description="Helical" evidence="3">
    <location>
        <begin position="16"/>
        <end position="37"/>
    </location>
</feature>
<keyword evidence="6" id="KW-1185">Reference proteome</keyword>
<evidence type="ECO:0000256" key="3">
    <source>
        <dbReference type="SAM" id="Phobius"/>
    </source>
</evidence>
<gene>
    <name evidence="5" type="ORF">RKE40_23760</name>
</gene>
<feature type="transmembrane region" description="Helical" evidence="3">
    <location>
        <begin position="252"/>
        <end position="273"/>
    </location>
</feature>
<feature type="transmembrane region" description="Helical" evidence="3">
    <location>
        <begin position="181"/>
        <end position="203"/>
    </location>
</feature>
<dbReference type="Proteomes" id="UP001254257">
    <property type="component" value="Unassembled WGS sequence"/>
</dbReference>
<feature type="transmembrane region" description="Helical" evidence="3">
    <location>
        <begin position="473"/>
        <end position="492"/>
    </location>
</feature>
<feature type="transmembrane region" description="Helical" evidence="3">
    <location>
        <begin position="429"/>
        <end position="452"/>
    </location>
</feature>
<evidence type="ECO:0000313" key="6">
    <source>
        <dbReference type="Proteomes" id="UP001254257"/>
    </source>
</evidence>
<protein>
    <submittedName>
        <fullName evidence="5">Proton-conducting transporter membrane subunit</fullName>
    </submittedName>
</protein>
<dbReference type="Pfam" id="PF00361">
    <property type="entry name" value="Proton_antipo_M"/>
    <property type="match status" value="1"/>
</dbReference>
<comment type="caution">
    <text evidence="5">The sequence shown here is derived from an EMBL/GenBank/DDBJ whole genome shotgun (WGS) entry which is preliminary data.</text>
</comment>
<dbReference type="PANTHER" id="PTHR43373:SF1">
    <property type="entry name" value="NA(+)_H(+) ANTIPORTER SUBUNIT A"/>
    <property type="match status" value="1"/>
</dbReference>
<dbReference type="InterPro" id="IPR003918">
    <property type="entry name" value="NADH_UbQ_OxRdtase"/>
</dbReference>
<feature type="transmembrane region" description="Helical" evidence="3">
    <location>
        <begin position="390"/>
        <end position="409"/>
    </location>
</feature>